<sequence length="377" mass="39808">MQGMQRKSWAWMLASVLLLFGGLAHAQRIEGDRAGASGPYEAEVAVRNQADAERNAGFGRALAAVLGKVTGDRGAAQRPGVRDELGKAKSYVAGYDYRQDEGVAANGAPSFQTTLVVRFKRDDVDQLIQMLGLPNWPQPRPKPVLWLAINDGSGPRLVSLAQVNAARAILDQAKARGFALGLPGGNAAEQAATGAIWRGDTAAIAGLSRKYSPPMQLIGKLQRGAGGWVADWTFVDKGKTLSTWQTKHADARRAMAGGADGAADALFRRYAKAGSGGPPGTFRVRILGVDGADDYMRLIGYLGDVSIVKRVRPVLALPGELQLELELATGISGFARLVDRGDVLSTVSTGGDSDDEDAGKDGDRPSAPRIATFRMGG</sequence>
<dbReference type="RefSeq" id="WP_139717003.1">
    <property type="nucleotide sequence ID" value="NZ_CP040871.1"/>
</dbReference>
<feature type="chain" id="PRO_5023089903" evidence="2">
    <location>
        <begin position="27"/>
        <end position="377"/>
    </location>
</feature>
<accession>A0A5B7ZTT3</accession>
<feature type="signal peptide" evidence="2">
    <location>
        <begin position="1"/>
        <end position="26"/>
    </location>
</feature>
<evidence type="ECO:0000256" key="2">
    <source>
        <dbReference type="SAM" id="SignalP"/>
    </source>
</evidence>
<evidence type="ECO:0000313" key="3">
    <source>
        <dbReference type="EMBL" id="QDA57953.1"/>
    </source>
</evidence>
<dbReference type="InterPro" id="IPR018642">
    <property type="entry name" value="DUF2066"/>
</dbReference>
<dbReference type="KEGG" id="thes:FHQ07_11855"/>
<feature type="region of interest" description="Disordered" evidence="1">
    <location>
        <begin position="346"/>
        <end position="377"/>
    </location>
</feature>
<protein>
    <submittedName>
        <fullName evidence="3">DUF2066 domain-containing protein</fullName>
    </submittedName>
</protein>
<reference evidence="3 4" key="1">
    <citation type="submission" date="2019-06" db="EMBL/GenBank/DDBJ databases">
        <title>Thermomonas aquatica sp. nov., isolated from an industrial wastewater treatment plant.</title>
        <authorList>
            <person name="Jeon J.H."/>
            <person name="Park D.-S."/>
        </authorList>
    </citation>
    <scope>NUCLEOTIDE SEQUENCE [LARGE SCALE GENOMIC DNA]</scope>
    <source>
        <strain evidence="3 4">SY21</strain>
    </source>
</reference>
<dbReference type="OrthoDB" id="6195299at2"/>
<proteinExistence type="predicted"/>
<gene>
    <name evidence="3" type="ORF">FHQ07_11855</name>
</gene>
<name>A0A5B7ZTT3_9GAMM</name>
<dbReference type="Proteomes" id="UP000308149">
    <property type="component" value="Chromosome"/>
</dbReference>
<dbReference type="Pfam" id="PF09839">
    <property type="entry name" value="DUF2066"/>
    <property type="match status" value="1"/>
</dbReference>
<keyword evidence="2" id="KW-0732">Signal</keyword>
<evidence type="ECO:0000313" key="4">
    <source>
        <dbReference type="Proteomes" id="UP000308149"/>
    </source>
</evidence>
<evidence type="ECO:0000256" key="1">
    <source>
        <dbReference type="SAM" id="MobiDB-lite"/>
    </source>
</evidence>
<organism evidence="3 4">
    <name type="scientific">Thermomonas aquatica</name>
    <dbReference type="NCBI Taxonomy" id="2202149"/>
    <lineage>
        <taxon>Bacteria</taxon>
        <taxon>Pseudomonadati</taxon>
        <taxon>Pseudomonadota</taxon>
        <taxon>Gammaproteobacteria</taxon>
        <taxon>Lysobacterales</taxon>
        <taxon>Lysobacteraceae</taxon>
        <taxon>Thermomonas</taxon>
    </lineage>
</organism>
<dbReference type="AlphaFoldDB" id="A0A5B7ZTT3"/>
<dbReference type="EMBL" id="CP040871">
    <property type="protein sequence ID" value="QDA57953.1"/>
    <property type="molecule type" value="Genomic_DNA"/>
</dbReference>
<keyword evidence="4" id="KW-1185">Reference proteome</keyword>